<evidence type="ECO:0000313" key="1">
    <source>
        <dbReference type="EMBL" id="KAK6763564.1"/>
    </source>
</evidence>
<evidence type="ECO:0000313" key="2">
    <source>
        <dbReference type="Proteomes" id="UP001303046"/>
    </source>
</evidence>
<proteinExistence type="predicted"/>
<comment type="caution">
    <text evidence="1">The sequence shown here is derived from an EMBL/GenBank/DDBJ whole genome shotgun (WGS) entry which is preliminary data.</text>
</comment>
<organism evidence="1 2">
    <name type="scientific">Necator americanus</name>
    <name type="common">Human hookworm</name>
    <dbReference type="NCBI Taxonomy" id="51031"/>
    <lineage>
        <taxon>Eukaryota</taxon>
        <taxon>Metazoa</taxon>
        <taxon>Ecdysozoa</taxon>
        <taxon>Nematoda</taxon>
        <taxon>Chromadorea</taxon>
        <taxon>Rhabditida</taxon>
        <taxon>Rhabditina</taxon>
        <taxon>Rhabditomorpha</taxon>
        <taxon>Strongyloidea</taxon>
        <taxon>Ancylostomatidae</taxon>
        <taxon>Bunostominae</taxon>
        <taxon>Necator</taxon>
    </lineage>
</organism>
<dbReference type="Proteomes" id="UP001303046">
    <property type="component" value="Unassembled WGS sequence"/>
</dbReference>
<accession>A0ABR1ELN8</accession>
<reference evidence="1 2" key="1">
    <citation type="submission" date="2023-08" db="EMBL/GenBank/DDBJ databases">
        <title>A Necator americanus chromosomal reference genome.</title>
        <authorList>
            <person name="Ilik V."/>
            <person name="Petrzelkova K.J."/>
            <person name="Pardy F."/>
            <person name="Fuh T."/>
            <person name="Niatou-Singa F.S."/>
            <person name="Gouil Q."/>
            <person name="Baker L."/>
            <person name="Ritchie M.E."/>
            <person name="Jex A.R."/>
            <person name="Gazzola D."/>
            <person name="Li H."/>
            <person name="Toshio Fujiwara R."/>
            <person name="Zhan B."/>
            <person name="Aroian R.V."/>
            <person name="Pafco B."/>
            <person name="Schwarz E.M."/>
        </authorList>
    </citation>
    <scope>NUCLEOTIDE SEQUENCE [LARGE SCALE GENOMIC DNA]</scope>
    <source>
        <strain evidence="1 2">Aroian</strain>
        <tissue evidence="1">Whole animal</tissue>
    </source>
</reference>
<dbReference type="EMBL" id="JAVFWL010000006">
    <property type="protein sequence ID" value="KAK6763564.1"/>
    <property type="molecule type" value="Genomic_DNA"/>
</dbReference>
<protein>
    <submittedName>
        <fullName evidence="1">Uncharacterized protein</fullName>
    </submittedName>
</protein>
<keyword evidence="2" id="KW-1185">Reference proteome</keyword>
<name>A0ABR1ELN8_NECAM</name>
<gene>
    <name evidence="1" type="primary">Necator_chrX.g24206</name>
    <name evidence="1" type="ORF">RB195_024041</name>
</gene>
<sequence>MLNGLGAQLGAWEKFEDPKAGVISYFHKAFYKTFIDSGMKDFAVEVIKKYPGFRVWYYWKFTLHRSLQMGSVDERLADLCDGMEVSKK</sequence>